<accession>A0A941EEN3</accession>
<keyword evidence="4 8" id="KW-0378">Hydrolase</keyword>
<name>A0A941EEN3_9ACTN</name>
<dbReference type="GO" id="GO:0106300">
    <property type="term" value="P:protein-DNA covalent cross-linking repair"/>
    <property type="evidence" value="ECO:0007669"/>
    <property type="project" value="InterPro"/>
</dbReference>
<dbReference type="EC" id="3.4.-.-" evidence="8"/>
<dbReference type="GO" id="GO:0003697">
    <property type="term" value="F:single-stranded DNA binding"/>
    <property type="evidence" value="ECO:0007669"/>
    <property type="project" value="InterPro"/>
</dbReference>
<comment type="similarity">
    <text evidence="1 8">Belongs to the SOS response-associated peptidase family.</text>
</comment>
<evidence type="ECO:0000313" key="10">
    <source>
        <dbReference type="Proteomes" id="UP000676325"/>
    </source>
</evidence>
<dbReference type="SUPFAM" id="SSF143081">
    <property type="entry name" value="BB1717-like"/>
    <property type="match status" value="1"/>
</dbReference>
<keyword evidence="7" id="KW-0456">Lyase</keyword>
<dbReference type="GO" id="GO:0016829">
    <property type="term" value="F:lyase activity"/>
    <property type="evidence" value="ECO:0007669"/>
    <property type="project" value="UniProtKB-KW"/>
</dbReference>
<evidence type="ECO:0000256" key="5">
    <source>
        <dbReference type="ARBA" id="ARBA00023124"/>
    </source>
</evidence>
<dbReference type="Pfam" id="PF02586">
    <property type="entry name" value="SRAP"/>
    <property type="match status" value="1"/>
</dbReference>
<dbReference type="PANTHER" id="PTHR13604:SF0">
    <property type="entry name" value="ABASIC SITE PROCESSING PROTEIN HMCES"/>
    <property type="match status" value="1"/>
</dbReference>
<dbReference type="EMBL" id="JAGSOH010000074">
    <property type="protein sequence ID" value="MBR7829087.1"/>
    <property type="molecule type" value="Genomic_DNA"/>
</dbReference>
<dbReference type="InterPro" id="IPR003738">
    <property type="entry name" value="SRAP"/>
</dbReference>
<evidence type="ECO:0000256" key="2">
    <source>
        <dbReference type="ARBA" id="ARBA00022670"/>
    </source>
</evidence>
<dbReference type="GO" id="GO:0008233">
    <property type="term" value="F:peptidase activity"/>
    <property type="evidence" value="ECO:0007669"/>
    <property type="project" value="UniProtKB-KW"/>
</dbReference>
<evidence type="ECO:0000256" key="7">
    <source>
        <dbReference type="ARBA" id="ARBA00023239"/>
    </source>
</evidence>
<evidence type="ECO:0000313" key="9">
    <source>
        <dbReference type="EMBL" id="MBR7829087.1"/>
    </source>
</evidence>
<evidence type="ECO:0000256" key="1">
    <source>
        <dbReference type="ARBA" id="ARBA00008136"/>
    </source>
</evidence>
<proteinExistence type="inferred from homology"/>
<keyword evidence="6" id="KW-0238">DNA-binding</keyword>
<protein>
    <recommendedName>
        <fullName evidence="8">Abasic site processing protein</fullName>
        <ecNumber evidence="8">3.4.-.-</ecNumber>
    </recommendedName>
</protein>
<dbReference type="PANTHER" id="PTHR13604">
    <property type="entry name" value="DC12-RELATED"/>
    <property type="match status" value="1"/>
</dbReference>
<evidence type="ECO:0000256" key="6">
    <source>
        <dbReference type="ARBA" id="ARBA00023125"/>
    </source>
</evidence>
<keyword evidence="3" id="KW-0227">DNA damage</keyword>
<keyword evidence="5" id="KW-0190">Covalent protein-DNA linkage</keyword>
<evidence type="ECO:0000256" key="4">
    <source>
        <dbReference type="ARBA" id="ARBA00022801"/>
    </source>
</evidence>
<dbReference type="Proteomes" id="UP000676325">
    <property type="component" value="Unassembled WGS sequence"/>
</dbReference>
<dbReference type="Gene3D" id="3.90.1680.10">
    <property type="entry name" value="SOS response associated peptidase-like"/>
    <property type="match status" value="1"/>
</dbReference>
<keyword evidence="2 8" id="KW-0645">Protease</keyword>
<evidence type="ECO:0000256" key="8">
    <source>
        <dbReference type="RuleBase" id="RU364100"/>
    </source>
</evidence>
<sequence>MCGRYVVATPYRQLELEFGAVAGNGFAASFAPNYNTAPTDPVPVVWQRREDEGERRLSVARWGLIPYWAKDPGVGVRAFNARVETAAEKPMFRSAFARRRCVLPADGYYEWKKDGARKQPMFIHAADGGKLAFAGLYERWIDPGNRPLWSVSILTGPALGPLAEIHDRMPLALARDAIDPWLDEGVRDVDQVRSLLDLTAAPAWTAHPVGPEVGNVRNNGPELIRELTGPETLF</sequence>
<reference evidence="9" key="1">
    <citation type="submission" date="2021-04" db="EMBL/GenBank/DDBJ databases">
        <title>Genome based classification of Actinospica acidithermotolerans sp. nov., an actinobacterium isolated from an Indonesian hot spring.</title>
        <authorList>
            <person name="Kusuma A.B."/>
            <person name="Putra K.E."/>
            <person name="Nafisah S."/>
            <person name="Loh J."/>
            <person name="Nouioui I."/>
            <person name="Goodfellow M."/>
        </authorList>
    </citation>
    <scope>NUCLEOTIDE SEQUENCE</scope>
    <source>
        <strain evidence="9">MGRD01-02</strain>
    </source>
</reference>
<evidence type="ECO:0000256" key="3">
    <source>
        <dbReference type="ARBA" id="ARBA00022763"/>
    </source>
</evidence>
<dbReference type="InterPro" id="IPR036590">
    <property type="entry name" value="SRAP-like"/>
</dbReference>
<gene>
    <name evidence="9" type="ORF">KDK95_22460</name>
</gene>
<dbReference type="AlphaFoldDB" id="A0A941EEN3"/>
<comment type="caution">
    <text evidence="9">The sequence shown here is derived from an EMBL/GenBank/DDBJ whole genome shotgun (WGS) entry which is preliminary data.</text>
</comment>
<keyword evidence="10" id="KW-1185">Reference proteome</keyword>
<dbReference type="GO" id="GO:0006508">
    <property type="term" value="P:proteolysis"/>
    <property type="evidence" value="ECO:0007669"/>
    <property type="project" value="UniProtKB-KW"/>
</dbReference>
<organism evidence="9 10">
    <name type="scientific">Actinospica acidithermotolerans</name>
    <dbReference type="NCBI Taxonomy" id="2828514"/>
    <lineage>
        <taxon>Bacteria</taxon>
        <taxon>Bacillati</taxon>
        <taxon>Actinomycetota</taxon>
        <taxon>Actinomycetes</taxon>
        <taxon>Catenulisporales</taxon>
        <taxon>Actinospicaceae</taxon>
        <taxon>Actinospica</taxon>
    </lineage>
</organism>
<dbReference type="RefSeq" id="WP_212520223.1">
    <property type="nucleotide sequence ID" value="NZ_JAGSOH010000074.1"/>
</dbReference>